<name>X1UYU1_9ZZZZ</name>
<feature type="non-terminal residue" evidence="3">
    <location>
        <position position="104"/>
    </location>
</feature>
<dbReference type="InterPro" id="IPR055180">
    <property type="entry name" value="HsdR_RecA-like_helicase_dom_2"/>
</dbReference>
<gene>
    <name evidence="3" type="ORF">S12H4_55701</name>
</gene>
<organism evidence="3">
    <name type="scientific">marine sediment metagenome</name>
    <dbReference type="NCBI Taxonomy" id="412755"/>
    <lineage>
        <taxon>unclassified sequences</taxon>
        <taxon>metagenomes</taxon>
        <taxon>ecological metagenomes</taxon>
    </lineage>
</organism>
<evidence type="ECO:0000259" key="2">
    <source>
        <dbReference type="Pfam" id="PF22679"/>
    </source>
</evidence>
<dbReference type="Gene3D" id="3.40.50.300">
    <property type="entry name" value="P-loop containing nucleotide triphosphate hydrolases"/>
    <property type="match status" value="1"/>
</dbReference>
<dbReference type="InterPro" id="IPR051268">
    <property type="entry name" value="Type-I_R_enzyme_R_subunit"/>
</dbReference>
<dbReference type="PANTHER" id="PTHR30195:SF15">
    <property type="entry name" value="TYPE I RESTRICTION ENZYME HINDI ENDONUCLEASE SUBUNIT"/>
    <property type="match status" value="1"/>
</dbReference>
<evidence type="ECO:0000256" key="1">
    <source>
        <dbReference type="ARBA" id="ARBA00022747"/>
    </source>
</evidence>
<dbReference type="AlphaFoldDB" id="X1UYU1"/>
<reference evidence="3" key="1">
    <citation type="journal article" date="2014" name="Front. Microbiol.">
        <title>High frequency of phylogenetically diverse reductive dehalogenase-homologous genes in deep subseafloor sedimentary metagenomes.</title>
        <authorList>
            <person name="Kawai M."/>
            <person name="Futagami T."/>
            <person name="Toyoda A."/>
            <person name="Takaki Y."/>
            <person name="Nishi S."/>
            <person name="Hori S."/>
            <person name="Arai W."/>
            <person name="Tsubouchi T."/>
            <person name="Morono Y."/>
            <person name="Uchiyama I."/>
            <person name="Ito T."/>
            <person name="Fujiyama A."/>
            <person name="Inagaki F."/>
            <person name="Takami H."/>
        </authorList>
    </citation>
    <scope>NUCLEOTIDE SEQUENCE</scope>
    <source>
        <strain evidence="3">Expedition CK06-06</strain>
    </source>
</reference>
<feature type="domain" description="Restriction endonuclease type I HsdR second RecA-like helicase" evidence="2">
    <location>
        <begin position="23"/>
        <end position="104"/>
    </location>
</feature>
<comment type="caution">
    <text evidence="3">The sequence shown here is derived from an EMBL/GenBank/DDBJ whole genome shotgun (WGS) entry which is preliminary data.</text>
</comment>
<dbReference type="GO" id="GO:0009307">
    <property type="term" value="P:DNA restriction-modification system"/>
    <property type="evidence" value="ECO:0007669"/>
    <property type="project" value="UniProtKB-KW"/>
</dbReference>
<dbReference type="PANTHER" id="PTHR30195">
    <property type="entry name" value="TYPE I SITE-SPECIFIC DEOXYRIBONUCLEASE PROTEIN SUBUNIT M AND R"/>
    <property type="match status" value="1"/>
</dbReference>
<sequence>MAILALDEIGIVNAEVLISGPDEREGETDIHKENKEAVQRFWKVMMSKYGSEKKYNKQLIDAFKYGEEPEIIIVVDKLLVGFDAPRNTVLYLTRALRDHTLLQA</sequence>
<dbReference type="EMBL" id="BARW01035763">
    <property type="protein sequence ID" value="GAJ22678.1"/>
    <property type="molecule type" value="Genomic_DNA"/>
</dbReference>
<evidence type="ECO:0000313" key="3">
    <source>
        <dbReference type="EMBL" id="GAJ22678.1"/>
    </source>
</evidence>
<proteinExistence type="predicted"/>
<protein>
    <recommendedName>
        <fullName evidence="2">Restriction endonuclease type I HsdR second RecA-like helicase domain-containing protein</fullName>
    </recommendedName>
</protein>
<keyword evidence="1" id="KW-0680">Restriction system</keyword>
<accession>X1UYU1</accession>
<dbReference type="Pfam" id="PF22679">
    <property type="entry name" value="T1R_D3-like"/>
    <property type="match status" value="1"/>
</dbReference>
<dbReference type="InterPro" id="IPR027417">
    <property type="entry name" value="P-loop_NTPase"/>
</dbReference>